<reference evidence="3 4" key="1">
    <citation type="submission" date="2019-04" db="EMBL/GenBank/DDBJ databases">
        <authorList>
            <consortium name="Pathogen Informatics"/>
        </authorList>
    </citation>
    <scope>NUCLEOTIDE SEQUENCE [LARGE SCALE GENOMIC DNA]</scope>
    <source>
        <strain evidence="3 4">NCTC9239</strain>
    </source>
</reference>
<protein>
    <submittedName>
        <fullName evidence="3">Translocation protein TolB</fullName>
    </submittedName>
</protein>
<name>A0A4P1JTN7_9CAUL</name>
<evidence type="ECO:0000256" key="1">
    <source>
        <dbReference type="SAM" id="MobiDB-lite"/>
    </source>
</evidence>
<dbReference type="Pfam" id="PF07676">
    <property type="entry name" value="PD40"/>
    <property type="match status" value="2"/>
</dbReference>
<feature type="chain" id="PRO_5021399028" evidence="2">
    <location>
        <begin position="29"/>
        <end position="247"/>
    </location>
</feature>
<dbReference type="RefSeq" id="WP_252969926.1">
    <property type="nucleotide sequence ID" value="NZ_LR588407.1"/>
</dbReference>
<evidence type="ECO:0000256" key="2">
    <source>
        <dbReference type="SAM" id="SignalP"/>
    </source>
</evidence>
<dbReference type="Proteomes" id="UP000309952">
    <property type="component" value="Chromosome"/>
</dbReference>
<feature type="signal peptide" evidence="2">
    <location>
        <begin position="1"/>
        <end position="28"/>
    </location>
</feature>
<proteinExistence type="predicted"/>
<dbReference type="Gene3D" id="2.120.10.30">
    <property type="entry name" value="TolB, C-terminal domain"/>
    <property type="match status" value="1"/>
</dbReference>
<gene>
    <name evidence="3" type="ORF">NCTC9239_00027</name>
</gene>
<keyword evidence="2" id="KW-0732">Signal</keyword>
<feature type="region of interest" description="Disordered" evidence="1">
    <location>
        <begin position="227"/>
        <end position="247"/>
    </location>
</feature>
<evidence type="ECO:0000313" key="3">
    <source>
        <dbReference type="EMBL" id="VTO10549.1"/>
    </source>
</evidence>
<dbReference type="KEGG" id="bvy:NCTC9239_00027"/>
<accession>A0A4P1JTN7</accession>
<sequence length="247" mass="26408">MTRSHWMTAAAVQMLLLAGGLAATPVLAQEAPAAAVAPAQAEASDRLGLKDLAMMERVSDPRVSPDGRRVIYAVTRTDWDGNRNLTGLWMADVDGATAPRRLPISEGGVSGARWAPDGQSIYFLSSRGGSNQVWRADREGMAAAQATTLPVSVSGFRFTPDGKALVLGVSVYTDCETLDCTKDRLAERAKSTQQVYDRMPLRVFDRWADGRQSHIFLQPLNGSGFAEGQPRDLTAGLDGDVSVGEAG</sequence>
<dbReference type="InterPro" id="IPR011042">
    <property type="entry name" value="6-blade_b-propeller_TolB-like"/>
</dbReference>
<dbReference type="SUPFAM" id="SSF82171">
    <property type="entry name" value="DPP6 N-terminal domain-like"/>
    <property type="match status" value="1"/>
</dbReference>
<dbReference type="EMBL" id="LR588407">
    <property type="protein sequence ID" value="VTO10549.1"/>
    <property type="molecule type" value="Genomic_DNA"/>
</dbReference>
<organism evidence="3 4">
    <name type="scientific">Brevundimonas vancanneytii</name>
    <dbReference type="NCBI Taxonomy" id="1325724"/>
    <lineage>
        <taxon>Bacteria</taxon>
        <taxon>Pseudomonadati</taxon>
        <taxon>Pseudomonadota</taxon>
        <taxon>Alphaproteobacteria</taxon>
        <taxon>Caulobacterales</taxon>
        <taxon>Caulobacteraceae</taxon>
        <taxon>Brevundimonas</taxon>
    </lineage>
</organism>
<dbReference type="InterPro" id="IPR011659">
    <property type="entry name" value="WD40"/>
</dbReference>
<dbReference type="AlphaFoldDB" id="A0A4P1JTN7"/>
<evidence type="ECO:0000313" key="4">
    <source>
        <dbReference type="Proteomes" id="UP000309952"/>
    </source>
</evidence>
<keyword evidence="4" id="KW-1185">Reference proteome</keyword>